<evidence type="ECO:0000256" key="1">
    <source>
        <dbReference type="ARBA" id="ARBA00006484"/>
    </source>
</evidence>
<protein>
    <submittedName>
        <fullName evidence="2">Short chain dehydrogenase</fullName>
    </submittedName>
</protein>
<keyword evidence="3" id="KW-1185">Reference proteome</keyword>
<dbReference type="Gene3D" id="3.40.50.720">
    <property type="entry name" value="NAD(P)-binding Rossmann-like Domain"/>
    <property type="match status" value="1"/>
</dbReference>
<reference evidence="3" key="1">
    <citation type="submission" date="2016-08" db="EMBL/GenBank/DDBJ databases">
        <title>Complete genome sequence of the organohalide-respiring Epsilonproteobacterium Sulfurospirillum halorespirans.</title>
        <authorList>
            <person name="Goris T."/>
            <person name="Zimmermann J."/>
            <person name="Schenz B."/>
            <person name="Lemos M."/>
            <person name="Hackermueller J."/>
            <person name="Diekert G."/>
        </authorList>
    </citation>
    <scope>NUCLEOTIDE SEQUENCE [LARGE SCALE GENOMIC DNA]</scope>
    <source>
        <strain>DSM 13726</strain>
        <strain evidence="3">PCE-M2</strain>
    </source>
</reference>
<accession>A0A1D7TNL1</accession>
<gene>
    <name evidence="2" type="ORF">SHALO_2756</name>
</gene>
<dbReference type="KEGG" id="shal:SHALO_2756"/>
<dbReference type="Pfam" id="PF13561">
    <property type="entry name" value="adh_short_C2"/>
    <property type="match status" value="1"/>
</dbReference>
<dbReference type="CDD" id="cd05233">
    <property type="entry name" value="SDR_c"/>
    <property type="match status" value="1"/>
</dbReference>
<organism evidence="2 3">
    <name type="scientific">Sulfurospirillum halorespirans DSM 13726</name>
    <dbReference type="NCBI Taxonomy" id="1193502"/>
    <lineage>
        <taxon>Bacteria</taxon>
        <taxon>Pseudomonadati</taxon>
        <taxon>Campylobacterota</taxon>
        <taxon>Epsilonproteobacteria</taxon>
        <taxon>Campylobacterales</taxon>
        <taxon>Sulfurospirillaceae</taxon>
        <taxon>Sulfurospirillum</taxon>
    </lineage>
</organism>
<dbReference type="STRING" id="1193502.SHALO_2756"/>
<evidence type="ECO:0000313" key="3">
    <source>
        <dbReference type="Proteomes" id="UP000094609"/>
    </source>
</evidence>
<dbReference type="FunFam" id="3.40.50.720:FF:000084">
    <property type="entry name" value="Short-chain dehydrogenase reductase"/>
    <property type="match status" value="1"/>
</dbReference>
<name>A0A1D7TNL1_9BACT</name>
<dbReference type="PRINTS" id="PR00081">
    <property type="entry name" value="GDHRDH"/>
</dbReference>
<dbReference type="InterPro" id="IPR002347">
    <property type="entry name" value="SDR_fam"/>
</dbReference>
<evidence type="ECO:0000313" key="2">
    <source>
        <dbReference type="EMBL" id="AOO66514.1"/>
    </source>
</evidence>
<dbReference type="PATRIC" id="fig|1193502.14.peg.2793"/>
<comment type="similarity">
    <text evidence="1">Belongs to the short-chain dehydrogenases/reductases (SDR) family.</text>
</comment>
<dbReference type="SUPFAM" id="SSF51735">
    <property type="entry name" value="NAD(P)-binding Rossmann-fold domains"/>
    <property type="match status" value="1"/>
</dbReference>
<dbReference type="PANTHER" id="PTHR43943">
    <property type="entry name" value="DEHYDROGENASE/REDUCTASE (SDR FAMILY) MEMBER 4"/>
    <property type="match status" value="1"/>
</dbReference>
<dbReference type="Proteomes" id="UP000094609">
    <property type="component" value="Chromosome"/>
</dbReference>
<dbReference type="AlphaFoldDB" id="A0A1D7TNL1"/>
<proteinExistence type="inferred from homology"/>
<dbReference type="RefSeq" id="WP_069479043.1">
    <property type="nucleotide sequence ID" value="NZ_CP017111.1"/>
</dbReference>
<dbReference type="EMBL" id="CP017111">
    <property type="protein sequence ID" value="AOO66514.1"/>
    <property type="molecule type" value="Genomic_DNA"/>
</dbReference>
<sequence>MAQQNRFENKTILITGGTSGMGLAAAKQIILEGGSVILTGRDLEHIQYAQKALGEKANVFFNDQSTVNSVEALVEYLPNEISLDGLWLNAATAVLGRIEDTTAEMFDHIFAINVKAPFLQMASLKPFLKNGASVVLSASSSVYEGSDVTGLYAASKAAIIAAGRSWARELSSLNIRVNTLVPGPIETNFRRFLSNEDQAAFEKVVVDLVPLGRAGSAQEAANVALFLLSEDSSFVTGSQIAVDGGLIMN</sequence>
<dbReference type="PANTHER" id="PTHR43943:SF2">
    <property type="entry name" value="DEHYDROGENASE_REDUCTASE 4"/>
    <property type="match status" value="1"/>
</dbReference>
<dbReference type="InterPro" id="IPR036291">
    <property type="entry name" value="NAD(P)-bd_dom_sf"/>
</dbReference>